<dbReference type="RefSeq" id="WP_254571786.1">
    <property type="nucleotide sequence ID" value="NZ_CP098502.1"/>
</dbReference>
<gene>
    <name evidence="3" type="ORF">NBH00_02535</name>
</gene>
<feature type="transmembrane region" description="Helical" evidence="2">
    <location>
        <begin position="382"/>
        <end position="405"/>
    </location>
</feature>
<name>A0ABY5DTU8_9ACTN</name>
<keyword evidence="4" id="KW-1185">Reference proteome</keyword>
<dbReference type="EMBL" id="CP098502">
    <property type="protein sequence ID" value="UTI65096.1"/>
    <property type="molecule type" value="Genomic_DNA"/>
</dbReference>
<evidence type="ECO:0000313" key="4">
    <source>
        <dbReference type="Proteomes" id="UP001056035"/>
    </source>
</evidence>
<protein>
    <submittedName>
        <fullName evidence="3">Uncharacterized protein</fullName>
    </submittedName>
</protein>
<feature type="transmembrane region" description="Helical" evidence="2">
    <location>
        <begin position="109"/>
        <end position="129"/>
    </location>
</feature>
<feature type="transmembrane region" description="Helical" evidence="2">
    <location>
        <begin position="149"/>
        <end position="167"/>
    </location>
</feature>
<feature type="transmembrane region" description="Helical" evidence="2">
    <location>
        <begin position="68"/>
        <end position="89"/>
    </location>
</feature>
<feature type="region of interest" description="Disordered" evidence="1">
    <location>
        <begin position="609"/>
        <end position="628"/>
    </location>
</feature>
<feature type="transmembrane region" description="Helical" evidence="2">
    <location>
        <begin position="187"/>
        <end position="204"/>
    </location>
</feature>
<feature type="transmembrane region" description="Helical" evidence="2">
    <location>
        <begin position="573"/>
        <end position="598"/>
    </location>
</feature>
<feature type="compositionally biased region" description="Low complexity" evidence="1">
    <location>
        <begin position="609"/>
        <end position="621"/>
    </location>
</feature>
<dbReference type="Proteomes" id="UP001056035">
    <property type="component" value="Chromosome"/>
</dbReference>
<keyword evidence="2" id="KW-1133">Transmembrane helix</keyword>
<organism evidence="3 4">
    <name type="scientific">Paraconexibacter antarcticus</name>
    <dbReference type="NCBI Taxonomy" id="2949664"/>
    <lineage>
        <taxon>Bacteria</taxon>
        <taxon>Bacillati</taxon>
        <taxon>Actinomycetota</taxon>
        <taxon>Thermoleophilia</taxon>
        <taxon>Solirubrobacterales</taxon>
        <taxon>Paraconexibacteraceae</taxon>
        <taxon>Paraconexibacter</taxon>
    </lineage>
</organism>
<feature type="transmembrane region" description="Helical" evidence="2">
    <location>
        <begin position="345"/>
        <end position="362"/>
    </location>
</feature>
<keyword evidence="2" id="KW-0812">Transmembrane</keyword>
<feature type="transmembrane region" description="Helical" evidence="2">
    <location>
        <begin position="321"/>
        <end position="338"/>
    </location>
</feature>
<feature type="transmembrane region" description="Helical" evidence="2">
    <location>
        <begin position="265"/>
        <end position="283"/>
    </location>
</feature>
<proteinExistence type="predicted"/>
<accession>A0ABY5DTU8</accession>
<sequence length="628" mass="64822">MTTFLAAAASSAPPAGGAAIGQVVGASVAAAILTSLLVVLGFGHRSGRVTILGDVAGFAARISGLPRWAALPSGFAAGSLIVAAFGFYWDVAIHIDNGRDPGPLANPAHYFILAGLFGIATAGWFAVVLPEGRPGPAAIRITRDWHAPVGGILLIACAFFALVGFPLDDVSHRLFGQDVTLWGPTHLMMLGGAAMTLVAILVLLSEARLAARAGDGNPDGAPGPVAFLTPARMRALRQVSAFGGLLIGLSIFQGEFDFGVPQFRLLYEPLLIAFAAALTMVSARAVAGRGAALGAVAFFFLVRGLLALWVGPLTGHTATHLPLYVVEALVVEAAALAASPSRRPYRYGVLSGVLVGVFGTLSESAWSQIAMPIPWPAHALGGALLVGLIGGVTGGLVGTFVAGGLRLRAEVVGAPRHWATAVGALLVLAVTIGALGHTTVPKGRALVTLTPAASHDGQRYANATVRFTPAAVADKADWLDGMAWQGDGKRVLAPLRRVAEGVYRTTAALPVSGDWKSSIRLHRGTVMASVPVYLPADAAIPTPEIAAPPRFVRPLQSERSILQRERKHDVPGWLWGVAGLIVLAFVVAILGFTGWCLVRITRLGAPLRAGDGSDSEASAAGPRVPAVA</sequence>
<feature type="transmembrane region" description="Helical" evidence="2">
    <location>
        <begin position="27"/>
        <end position="47"/>
    </location>
</feature>
<reference evidence="3 4" key="1">
    <citation type="submission" date="2022-06" db="EMBL/GenBank/DDBJ databases">
        <title>Paraconexibacter antarcticus.</title>
        <authorList>
            <person name="Kim C.S."/>
        </authorList>
    </citation>
    <scope>NUCLEOTIDE SEQUENCE [LARGE SCALE GENOMIC DNA]</scope>
    <source>
        <strain evidence="3 4">02-257</strain>
    </source>
</reference>
<evidence type="ECO:0000313" key="3">
    <source>
        <dbReference type="EMBL" id="UTI65096.1"/>
    </source>
</evidence>
<feature type="transmembrane region" description="Helical" evidence="2">
    <location>
        <begin position="290"/>
        <end position="309"/>
    </location>
</feature>
<feature type="transmembrane region" description="Helical" evidence="2">
    <location>
        <begin position="235"/>
        <end position="253"/>
    </location>
</feature>
<keyword evidence="2" id="KW-0472">Membrane</keyword>
<evidence type="ECO:0000256" key="2">
    <source>
        <dbReference type="SAM" id="Phobius"/>
    </source>
</evidence>
<feature type="transmembrane region" description="Helical" evidence="2">
    <location>
        <begin position="417"/>
        <end position="436"/>
    </location>
</feature>
<evidence type="ECO:0000256" key="1">
    <source>
        <dbReference type="SAM" id="MobiDB-lite"/>
    </source>
</evidence>